<evidence type="ECO:0000313" key="2">
    <source>
        <dbReference type="EMBL" id="PPK85518.1"/>
    </source>
</evidence>
<name>A0A2S6I2W3_9BACT</name>
<keyword evidence="1" id="KW-0472">Membrane</keyword>
<keyword evidence="1" id="KW-1133">Transmembrane helix</keyword>
<dbReference type="AlphaFoldDB" id="A0A2S6I2W3"/>
<dbReference type="PANTHER" id="PTHR30441:SF8">
    <property type="entry name" value="DUF748 DOMAIN-CONTAINING PROTEIN"/>
    <property type="match status" value="1"/>
</dbReference>
<dbReference type="OrthoDB" id="1489065at2"/>
<accession>A0A2S6I2W3</accession>
<evidence type="ECO:0000313" key="3">
    <source>
        <dbReference type="Proteomes" id="UP000237662"/>
    </source>
</evidence>
<keyword evidence="3" id="KW-1185">Reference proteome</keyword>
<reference evidence="2 3" key="1">
    <citation type="submission" date="2018-02" db="EMBL/GenBank/DDBJ databases">
        <title>Genomic Encyclopedia of Archaeal and Bacterial Type Strains, Phase II (KMG-II): from individual species to whole genera.</title>
        <authorList>
            <person name="Goeker M."/>
        </authorList>
    </citation>
    <scope>NUCLEOTIDE SEQUENCE [LARGE SCALE GENOMIC DNA]</scope>
    <source>
        <strain evidence="2 3">DSM 29526</strain>
    </source>
</reference>
<proteinExistence type="predicted"/>
<gene>
    <name evidence="2" type="ORF">CLV84_2419</name>
</gene>
<sequence>MQQSSVPFYLRYPAWPLASRVDPDTMRFLRIVVLIVVLLLLLPFVAVQFFGGPIASRVVAALNARYPTEISVGAYDLSLLRSFPQLSVDLQDVTVQGSDGGSLLDAAHLGCLLDLGSLFGKIRIEGFRVDRGTLTLRTDVDGNTNYQLTGYTPVGNAGAEGAGATSVAFAVNQARLTEVTVRYEDAQLRTDAEFTITDGRFNGDFGAETYTLQTDASVRIDNVDHEDTRYFESETLRLSGTTTIDHAAGTYTFSPLQISLRDLDVAASGSLRPTEEGLSCNLRLASTAGSLEDIVSLLPPSLTGSLTDLETDGLLSLAATVSGEWTQRDYPRINGELLFSEGRIESPRVRIGASDIEFRATFAFVDGPTGGVQTFSVPEFSGNFRGEPFRMRFDLEDLKDPVIDFYADGSLPLATLPAFLPEEQELEAEGMVYFTNLRLQGRYADMIEPRRMSRVSSVGILQIEDGEFTFNDRTLALPTGILKLSDNRLKVENLRVATERSDFTLNGETTNYLPVLLADSLNTKDAALKFTASLRGTAFAIDDILALFTGSEAEKTDAGTPSVRDSLTRRDIARRARMTDVLDGSFAAEVDRWSWDRLEGQDFRGQLEFYRGQLEIRGLTDAMDGEFKVDASTFFRDSTHSSIRLTASSIDAPTFFYQLENFDQDVLTNEHLEGRMNADLLLDLYYDELGDFDYDRFTALGSLEILDGELRDFPLLENFAFALKSADLERVRFTRLANYLEIRDRTIYLPAMFIQSSAINLTLSGSHTFDQYLEYYVRVNAGQVIANKIARHDDRYDPLPARNGFFNLYYTIEGPLEDYRVETDKRAVLADFRRSTYRRDRIRNRLEAAFRRPITLLDDNEAENDDANEGFE</sequence>
<feature type="transmembrane region" description="Helical" evidence="1">
    <location>
        <begin position="28"/>
        <end position="50"/>
    </location>
</feature>
<protein>
    <submittedName>
        <fullName evidence="2">Uncharacterized protein DUF748</fullName>
    </submittedName>
</protein>
<dbReference type="Proteomes" id="UP000237662">
    <property type="component" value="Unassembled WGS sequence"/>
</dbReference>
<evidence type="ECO:0000256" key="1">
    <source>
        <dbReference type="SAM" id="Phobius"/>
    </source>
</evidence>
<keyword evidence="1" id="KW-0812">Transmembrane</keyword>
<comment type="caution">
    <text evidence="2">The sequence shown here is derived from an EMBL/GenBank/DDBJ whole genome shotgun (WGS) entry which is preliminary data.</text>
</comment>
<dbReference type="GO" id="GO:0090313">
    <property type="term" value="P:regulation of protein targeting to membrane"/>
    <property type="evidence" value="ECO:0007669"/>
    <property type="project" value="TreeGrafter"/>
</dbReference>
<organism evidence="2 3">
    <name type="scientific">Neolewinella xylanilytica</name>
    <dbReference type="NCBI Taxonomy" id="1514080"/>
    <lineage>
        <taxon>Bacteria</taxon>
        <taxon>Pseudomonadati</taxon>
        <taxon>Bacteroidota</taxon>
        <taxon>Saprospiria</taxon>
        <taxon>Saprospirales</taxon>
        <taxon>Lewinellaceae</taxon>
        <taxon>Neolewinella</taxon>
    </lineage>
</organism>
<dbReference type="GO" id="GO:0005886">
    <property type="term" value="C:plasma membrane"/>
    <property type="evidence" value="ECO:0007669"/>
    <property type="project" value="TreeGrafter"/>
</dbReference>
<dbReference type="EMBL" id="PTJC01000006">
    <property type="protein sequence ID" value="PPK85518.1"/>
    <property type="molecule type" value="Genomic_DNA"/>
</dbReference>
<dbReference type="PANTHER" id="PTHR30441">
    <property type="entry name" value="DUF748 DOMAIN-CONTAINING PROTEIN"/>
    <property type="match status" value="1"/>
</dbReference>
<dbReference type="InterPro" id="IPR052894">
    <property type="entry name" value="AsmA-related"/>
</dbReference>